<dbReference type="Proteomes" id="UP000325315">
    <property type="component" value="Unassembled WGS sequence"/>
</dbReference>
<name>A0A5B6VYN3_9ROSI</name>
<organism evidence="1 2">
    <name type="scientific">Gossypium australe</name>
    <dbReference type="NCBI Taxonomy" id="47621"/>
    <lineage>
        <taxon>Eukaryota</taxon>
        <taxon>Viridiplantae</taxon>
        <taxon>Streptophyta</taxon>
        <taxon>Embryophyta</taxon>
        <taxon>Tracheophyta</taxon>
        <taxon>Spermatophyta</taxon>
        <taxon>Magnoliopsida</taxon>
        <taxon>eudicotyledons</taxon>
        <taxon>Gunneridae</taxon>
        <taxon>Pentapetalae</taxon>
        <taxon>rosids</taxon>
        <taxon>malvids</taxon>
        <taxon>Malvales</taxon>
        <taxon>Malvaceae</taxon>
        <taxon>Malvoideae</taxon>
        <taxon>Gossypium</taxon>
    </lineage>
</organism>
<proteinExistence type="predicted"/>
<sequence>MGKAHGRVFGRVDKSVCMPCFATAWTHGRREDRDATDVIAGMSISTSWYRRCLLEVQGYMFPANLMELPFEEFDLILGMDWLVEHQVGLDFESKCVTFRVGGASYWRASRLFI</sequence>
<evidence type="ECO:0000313" key="2">
    <source>
        <dbReference type="Proteomes" id="UP000325315"/>
    </source>
</evidence>
<dbReference type="Pfam" id="PF08284">
    <property type="entry name" value="RVP_2"/>
    <property type="match status" value="1"/>
</dbReference>
<evidence type="ECO:0000313" key="1">
    <source>
        <dbReference type="EMBL" id="KAA3474008.1"/>
    </source>
</evidence>
<dbReference type="Gene3D" id="2.40.70.10">
    <property type="entry name" value="Acid Proteases"/>
    <property type="match status" value="1"/>
</dbReference>
<dbReference type="AlphaFoldDB" id="A0A5B6VYN3"/>
<gene>
    <name evidence="1" type="ORF">EPI10_024342</name>
</gene>
<keyword evidence="2" id="KW-1185">Reference proteome</keyword>
<dbReference type="OrthoDB" id="1751327at2759"/>
<reference evidence="1" key="1">
    <citation type="submission" date="2019-08" db="EMBL/GenBank/DDBJ databases">
        <authorList>
            <person name="Liu F."/>
        </authorList>
    </citation>
    <scope>NUCLEOTIDE SEQUENCE [LARGE SCALE GENOMIC DNA]</scope>
    <source>
        <strain evidence="1">PA1801</strain>
        <tissue evidence="1">Leaf</tissue>
    </source>
</reference>
<accession>A0A5B6VYN3</accession>
<dbReference type="EMBL" id="SMMG02000005">
    <property type="protein sequence ID" value="KAA3474008.1"/>
    <property type="molecule type" value="Genomic_DNA"/>
</dbReference>
<protein>
    <submittedName>
        <fullName evidence="1">Cadherin-related family member 4</fullName>
    </submittedName>
</protein>
<dbReference type="InterPro" id="IPR021109">
    <property type="entry name" value="Peptidase_aspartic_dom_sf"/>
</dbReference>
<comment type="caution">
    <text evidence="1">The sequence shown here is derived from an EMBL/GenBank/DDBJ whole genome shotgun (WGS) entry which is preliminary data.</text>
</comment>